<evidence type="ECO:0000313" key="14">
    <source>
        <dbReference type="Proteomes" id="UP000677082"/>
    </source>
</evidence>
<comment type="pathway">
    <text evidence="2">Cofactor biosynthesis; thiamine diphosphate biosynthesis.</text>
</comment>
<evidence type="ECO:0000256" key="10">
    <source>
        <dbReference type="ARBA" id="ARBA00033171"/>
    </source>
</evidence>
<dbReference type="GO" id="GO:0046872">
    <property type="term" value="F:metal ion binding"/>
    <property type="evidence" value="ECO:0007669"/>
    <property type="project" value="UniProtKB-KW"/>
</dbReference>
<evidence type="ECO:0000313" key="13">
    <source>
        <dbReference type="EMBL" id="GIM88551.1"/>
    </source>
</evidence>
<keyword evidence="7" id="KW-0663">Pyridoxal phosphate</keyword>
<sequence length="319" mass="34752">MSLTHLRVMLEYFHPWTNAAGLYVASRNGWYRDAGLDVELTVFDALRGDTLEHLARGEVHLGVFPTNRLLVRSAAGQPLHGVAAINHRGMETIQTVAGRGITRPRDLAGKRLALNPTPRGVAMVRHLVAADGGDPDAVTLVDSGHRELSVDDIAAGAVDATFGGYWAWDALFAQLPGSQRIVWPVDEIGAPPYHSYLLGTGPALTDPALLDTFLRVTAQGYRAATDDPAGTLDVLDRVIPYFPRAILARSLELIAPTWWHGDRWGEIREDLMTPYTTWLADNAILPADFDWHRAVRPVSDAALRPTDGAGSAPVRAVPR</sequence>
<keyword evidence="5 13" id="KW-0808">Transferase</keyword>
<evidence type="ECO:0000256" key="3">
    <source>
        <dbReference type="ARBA" id="ARBA00009406"/>
    </source>
</evidence>
<evidence type="ECO:0000259" key="12">
    <source>
        <dbReference type="Pfam" id="PF09084"/>
    </source>
</evidence>
<dbReference type="SUPFAM" id="SSF53850">
    <property type="entry name" value="Periplasmic binding protein-like II"/>
    <property type="match status" value="1"/>
</dbReference>
<dbReference type="EMBL" id="BOQN01000003">
    <property type="protein sequence ID" value="GIM88551.1"/>
    <property type="molecule type" value="Genomic_DNA"/>
</dbReference>
<dbReference type="RefSeq" id="WP_213004528.1">
    <property type="nucleotide sequence ID" value="NZ_BOQN01000003.1"/>
</dbReference>
<proteinExistence type="inferred from homology"/>
<dbReference type="Proteomes" id="UP000677082">
    <property type="component" value="Unassembled WGS sequence"/>
</dbReference>
<evidence type="ECO:0000256" key="9">
    <source>
        <dbReference type="ARBA" id="ARBA00023004"/>
    </source>
</evidence>
<evidence type="ECO:0000256" key="8">
    <source>
        <dbReference type="ARBA" id="ARBA00022977"/>
    </source>
</evidence>
<reference evidence="13 14" key="1">
    <citation type="submission" date="2021-03" db="EMBL/GenBank/DDBJ databases">
        <title>Whole genome shotgun sequence of Actinoplanes toevensis NBRC 105298.</title>
        <authorList>
            <person name="Komaki H."/>
            <person name="Tamura T."/>
        </authorList>
    </citation>
    <scope>NUCLEOTIDE SEQUENCE [LARGE SCALE GENOMIC DNA]</scope>
    <source>
        <strain evidence="13 14">NBRC 105298</strain>
    </source>
</reference>
<dbReference type="Gene3D" id="3.40.190.10">
    <property type="entry name" value="Periplasmic binding protein-like II"/>
    <property type="match status" value="2"/>
</dbReference>
<evidence type="ECO:0000256" key="7">
    <source>
        <dbReference type="ARBA" id="ARBA00022898"/>
    </source>
</evidence>
<comment type="similarity">
    <text evidence="3">Belongs to the NMT1/THI5 family.</text>
</comment>
<comment type="subunit">
    <text evidence="4">Homodimer.</text>
</comment>
<feature type="domain" description="SsuA/THI5-like" evidence="12">
    <location>
        <begin position="16"/>
        <end position="229"/>
    </location>
</feature>
<dbReference type="PANTHER" id="PTHR31528:SF1">
    <property type="entry name" value="4-AMINO-5-HYDROXYMETHYL-2-METHYLPYRIMIDINE PHOSPHATE SYNTHASE THI11-RELATED"/>
    <property type="match status" value="1"/>
</dbReference>
<dbReference type="AlphaFoldDB" id="A0A919W787"/>
<evidence type="ECO:0000256" key="2">
    <source>
        <dbReference type="ARBA" id="ARBA00004948"/>
    </source>
</evidence>
<keyword evidence="6" id="KW-0479">Metal-binding</keyword>
<evidence type="ECO:0000256" key="5">
    <source>
        <dbReference type="ARBA" id="ARBA00022679"/>
    </source>
</evidence>
<keyword evidence="14" id="KW-1185">Reference proteome</keyword>
<dbReference type="InterPro" id="IPR027939">
    <property type="entry name" value="NMT1/THI5"/>
</dbReference>
<comment type="caution">
    <text evidence="13">The sequence shown here is derived from an EMBL/GenBank/DDBJ whole genome shotgun (WGS) entry which is preliminary data.</text>
</comment>
<comment type="function">
    <text evidence="1">Responsible for the formation of the pyrimidine heterocycle in the thiamine biosynthesis pathway. Catalyzes the formation of hydroxymethylpyrimidine phosphate (HMP-P) from histidine and pyridoxal phosphate (PLP). The protein uses PLP and the active site histidine to form HMP-P, generating an inactive enzyme. The enzyme can only undergo a single turnover, which suggests it is a suicide enzyme.</text>
</comment>
<evidence type="ECO:0000256" key="4">
    <source>
        <dbReference type="ARBA" id="ARBA00011738"/>
    </source>
</evidence>
<organism evidence="13 14">
    <name type="scientific">Paractinoplanes toevensis</name>
    <dbReference type="NCBI Taxonomy" id="571911"/>
    <lineage>
        <taxon>Bacteria</taxon>
        <taxon>Bacillati</taxon>
        <taxon>Actinomycetota</taxon>
        <taxon>Actinomycetes</taxon>
        <taxon>Micromonosporales</taxon>
        <taxon>Micromonosporaceae</taxon>
        <taxon>Paractinoplanes</taxon>
    </lineage>
</organism>
<dbReference type="GO" id="GO:0016740">
    <property type="term" value="F:transferase activity"/>
    <property type="evidence" value="ECO:0007669"/>
    <property type="project" value="UniProtKB-KW"/>
</dbReference>
<dbReference type="InterPro" id="IPR015168">
    <property type="entry name" value="SsuA/THI5"/>
</dbReference>
<gene>
    <name evidence="13" type="ORF">Ato02nite_003440</name>
</gene>
<accession>A0A919W787</accession>
<evidence type="ECO:0000256" key="11">
    <source>
        <dbReference type="ARBA" id="ARBA00048179"/>
    </source>
</evidence>
<evidence type="ECO:0000256" key="1">
    <source>
        <dbReference type="ARBA" id="ARBA00003469"/>
    </source>
</evidence>
<protein>
    <recommendedName>
        <fullName evidence="10">Thiamine pyrimidine synthase</fullName>
    </recommendedName>
</protein>
<dbReference type="GO" id="GO:0009228">
    <property type="term" value="P:thiamine biosynthetic process"/>
    <property type="evidence" value="ECO:0007669"/>
    <property type="project" value="UniProtKB-KW"/>
</dbReference>
<dbReference type="PANTHER" id="PTHR31528">
    <property type="entry name" value="4-AMINO-5-HYDROXYMETHYL-2-METHYLPYRIMIDINE PHOSPHATE SYNTHASE THI11-RELATED"/>
    <property type="match status" value="1"/>
</dbReference>
<evidence type="ECO:0000256" key="6">
    <source>
        <dbReference type="ARBA" id="ARBA00022723"/>
    </source>
</evidence>
<comment type="catalytic activity">
    <reaction evidence="11">
        <text>N(6)-(pyridoxal phosphate)-L-lysyl-[4-amino-5-hydroxymethyl-2-methylpyrimidine phosphate synthase] + L-histidyl-[4-amino-5-hydroxymethyl-2-methylpyrimidine phosphate synthase] + 2 Fe(3+) + 4 H2O = L-lysyl-[4-amino-5-hydroxymethyl-2-methylpyrimidine phosphate synthase] + (2S)-2-amino-5-hydroxy-4-oxopentanoyl-[4-amino-5-hydroxymethyl-2-methylpyrimidine phosphate synthase] + 4-amino-2-methyl-5-(phosphooxymethyl)pyrimidine + 3-oxopropanoate + 2 Fe(2+) + 2 H(+)</text>
        <dbReference type="Rhea" id="RHEA:65756"/>
        <dbReference type="Rhea" id="RHEA-COMP:16892"/>
        <dbReference type="Rhea" id="RHEA-COMP:16893"/>
        <dbReference type="Rhea" id="RHEA-COMP:16894"/>
        <dbReference type="Rhea" id="RHEA-COMP:16895"/>
        <dbReference type="ChEBI" id="CHEBI:15377"/>
        <dbReference type="ChEBI" id="CHEBI:15378"/>
        <dbReference type="ChEBI" id="CHEBI:29033"/>
        <dbReference type="ChEBI" id="CHEBI:29034"/>
        <dbReference type="ChEBI" id="CHEBI:29969"/>
        <dbReference type="ChEBI" id="CHEBI:29979"/>
        <dbReference type="ChEBI" id="CHEBI:33190"/>
        <dbReference type="ChEBI" id="CHEBI:58354"/>
        <dbReference type="ChEBI" id="CHEBI:143915"/>
        <dbReference type="ChEBI" id="CHEBI:157692"/>
    </reaction>
    <physiologicalReaction direction="left-to-right" evidence="11">
        <dbReference type="Rhea" id="RHEA:65757"/>
    </physiologicalReaction>
</comment>
<dbReference type="Pfam" id="PF09084">
    <property type="entry name" value="NMT1"/>
    <property type="match status" value="1"/>
</dbReference>
<keyword evidence="9" id="KW-0408">Iron</keyword>
<keyword evidence="8" id="KW-0784">Thiamine biosynthesis</keyword>
<name>A0A919W787_9ACTN</name>